<dbReference type="CDD" id="cd18791">
    <property type="entry name" value="SF2_C_RHA"/>
    <property type="match status" value="1"/>
</dbReference>
<dbReference type="PANTHER" id="PTHR18934">
    <property type="entry name" value="ATP-DEPENDENT RNA HELICASE"/>
    <property type="match status" value="1"/>
</dbReference>
<protein>
    <submittedName>
        <fullName evidence="8">ATP-dependent helicase HrpA</fullName>
    </submittedName>
</protein>
<dbReference type="GO" id="GO:0003723">
    <property type="term" value="F:RNA binding"/>
    <property type="evidence" value="ECO:0007669"/>
    <property type="project" value="TreeGrafter"/>
</dbReference>
<dbReference type="SMART" id="SM00382">
    <property type="entry name" value="AAA"/>
    <property type="match status" value="1"/>
</dbReference>
<organism evidence="8 9">
    <name type="scientific">Corynebacterium spheniscorum</name>
    <dbReference type="NCBI Taxonomy" id="185761"/>
    <lineage>
        <taxon>Bacteria</taxon>
        <taxon>Bacillati</taxon>
        <taxon>Actinomycetota</taxon>
        <taxon>Actinomycetes</taxon>
        <taxon>Mycobacteriales</taxon>
        <taxon>Corynebacteriaceae</taxon>
        <taxon>Corynebacterium</taxon>
    </lineage>
</organism>
<accession>A0A1I2R969</accession>
<dbReference type="PROSITE" id="PS51194">
    <property type="entry name" value="HELICASE_CTER"/>
    <property type="match status" value="1"/>
</dbReference>
<dbReference type="SUPFAM" id="SSF52540">
    <property type="entry name" value="P-loop containing nucleoside triphosphate hydrolases"/>
    <property type="match status" value="1"/>
</dbReference>
<keyword evidence="3 8" id="KW-0347">Helicase</keyword>
<feature type="domain" description="Helicase ATP-binding" evidence="6">
    <location>
        <begin position="84"/>
        <end position="238"/>
    </location>
</feature>
<evidence type="ECO:0000259" key="7">
    <source>
        <dbReference type="PROSITE" id="PS51194"/>
    </source>
</evidence>
<reference evidence="8 9" key="1">
    <citation type="submission" date="2016-10" db="EMBL/GenBank/DDBJ databases">
        <authorList>
            <person name="de Groot N.N."/>
        </authorList>
    </citation>
    <scope>NUCLEOTIDE SEQUENCE [LARGE SCALE GENOMIC DNA]</scope>
    <source>
        <strain>J11</strain>
        <strain evidence="9">PG 39</strain>
    </source>
</reference>
<sequence>MNNQHTEPRGLKRELYEALPTLTIADEHRFRRRLRRARNPKALAAIAQDLKAAAAIPQRREEALPAEITYPADLPVVSRREDIAKAISENQVVVIAGETGSGKTTQIPKICLDLGRGRRGLIGHTQPRRLAARTVAERIADELGQKVGESVGYAIRFDDQVGHSTSVKLMTDGILLAEMQRDRYLNAYDTIIIDEAHERSLNIDFLLGYLKQLLPKRPDLKVIITSATIDPERFAQHFASGGGDGARGAGASAAGGAGAGGAGGAGSAEVKPAPIVEVSGRTYPVEILYRPLVRELPDGKEVDIDPIDGLCDAIEELMGYGNGDILCFFASEREIRDAMEVIEGKKWKGVEVTPLFGRLSNQEQHRVFQPHSGRRIVLATNIAETSLTVPGIHYVVDTGTARISRYSTRTKVQRLPIEPISQASAQQRSGRCGRVADGVAIRLYSEEDFLSRPEFTDPEILRTNLASVILHMASLRLGDIAEFPFVQAPAPKAIRDGLLLLHELGALGESERDGLPVLTQVGKDLAKIPVDPRLARMMVEAQTQGCLHDVIVLVAGMTVQDVRERPLEYQAQADQQHARFKDPESDFMAMLKLWDYLQESRSELSGNAFRKKMKKEFLHYLRIREWRDLVRQLSEVTAQLGWAKLHEVAGERDRDAIHRSLLAGLLSQIGSRETESKEFHGARGAKFMIFPGSALAKKPPRFIMAAELVETSRLWARDAAKIEPEWVERLAEGLLKHSYSEPHWSTKRAAAMAYQRSTLYGVTIVADRLVPYHRVDRAAARDMFIREALIAGEWTTHHHFFHENLAKLDAATGVEEKVRRRGLVADEDRLFEFYDARLPANITTGRHFDSWWKKKRRTDPELLDFDPDKLLSDDAHAISEEAFPDRWSKGDIDYDLMYRFEPGHKEDGVTIRIPVPLLANMDTEGFDWLVPGLRGELLTELIRSLPKGIRRTVVPAPDFAERALPLLKPYISPLNEQLAEALRSLGAKGIDALDFQPAKLPNHLKMNYAAVDKRGKIIDCDRDLDALKHRQAPKISSSVSRVGRAVEMAAAKAWTPETLGAIDDKATTVVDGHEVAVYPALVATAEGVEVRAMPTKAQADASMLTATLTLLMREIKVNTNQMIKGLGLKERVAVQNYPHGGAEGLVDDARVTAIRDLLLAAGGPVRDPEGFGELKAKIAPQVPGEVRKHVVTLAPALADYLSVAQELDKWEGDSIEDMKQQLAFLLPEHAISRHGMQRLRHLPRYLRAMKQRLGDLELDSERDALRQDEIDEVKAYLRAKLRNLPGGRTSAAALKDVQWLIQELRVSLFAQQLGTARPASVRRVKKAIDALPAAN</sequence>
<keyword evidence="9" id="KW-1185">Reference proteome</keyword>
<dbReference type="PROSITE" id="PS51192">
    <property type="entry name" value="HELICASE_ATP_BIND_1"/>
    <property type="match status" value="1"/>
</dbReference>
<dbReference type="STRING" id="185761.SAMN05660282_00583"/>
<dbReference type="InterPro" id="IPR007502">
    <property type="entry name" value="Helicase-assoc_dom"/>
</dbReference>
<evidence type="ECO:0000259" key="6">
    <source>
        <dbReference type="PROSITE" id="PS51192"/>
    </source>
</evidence>
<dbReference type="SMART" id="SM00490">
    <property type="entry name" value="HELICc"/>
    <property type="match status" value="1"/>
</dbReference>
<dbReference type="OrthoDB" id="9805617at2"/>
<dbReference type="GO" id="GO:0005524">
    <property type="term" value="F:ATP binding"/>
    <property type="evidence" value="ECO:0007669"/>
    <property type="project" value="UniProtKB-KW"/>
</dbReference>
<dbReference type="InterPro" id="IPR027417">
    <property type="entry name" value="P-loop_NTPase"/>
</dbReference>
<feature type="domain" description="Helicase C-terminal" evidence="7">
    <location>
        <begin position="309"/>
        <end position="476"/>
    </location>
</feature>
<evidence type="ECO:0000313" key="8">
    <source>
        <dbReference type="EMBL" id="SFG34421.1"/>
    </source>
</evidence>
<proteinExistence type="predicted"/>
<dbReference type="EMBL" id="FOPJ01000003">
    <property type="protein sequence ID" value="SFG34421.1"/>
    <property type="molecule type" value="Genomic_DNA"/>
</dbReference>
<dbReference type="PROSITE" id="PS50238">
    <property type="entry name" value="RHOGAP"/>
    <property type="match status" value="1"/>
</dbReference>
<dbReference type="InterPro" id="IPR024590">
    <property type="entry name" value="HrpA_C"/>
</dbReference>
<dbReference type="InterPro" id="IPR003593">
    <property type="entry name" value="AAA+_ATPase"/>
</dbReference>
<name>A0A1I2R969_9CORY</name>
<evidence type="ECO:0000256" key="2">
    <source>
        <dbReference type="ARBA" id="ARBA00022801"/>
    </source>
</evidence>
<dbReference type="GO" id="GO:0003724">
    <property type="term" value="F:RNA helicase activity"/>
    <property type="evidence" value="ECO:0007669"/>
    <property type="project" value="InterPro"/>
</dbReference>
<dbReference type="Pfam" id="PF07717">
    <property type="entry name" value="OB_NTP_bind"/>
    <property type="match status" value="1"/>
</dbReference>
<evidence type="ECO:0000256" key="4">
    <source>
        <dbReference type="ARBA" id="ARBA00022840"/>
    </source>
</evidence>
<evidence type="ECO:0000256" key="3">
    <source>
        <dbReference type="ARBA" id="ARBA00022806"/>
    </source>
</evidence>
<dbReference type="InterPro" id="IPR011709">
    <property type="entry name" value="DEAD-box_helicase_OB_fold"/>
</dbReference>
<dbReference type="Pfam" id="PF21010">
    <property type="entry name" value="HA2_C"/>
    <property type="match status" value="1"/>
</dbReference>
<dbReference type="Proteomes" id="UP000199065">
    <property type="component" value="Unassembled WGS sequence"/>
</dbReference>
<dbReference type="Pfam" id="PF00271">
    <property type="entry name" value="Helicase_C"/>
    <property type="match status" value="1"/>
</dbReference>
<gene>
    <name evidence="8" type="ORF">SAMN05660282_00583</name>
</gene>
<dbReference type="InterPro" id="IPR014001">
    <property type="entry name" value="Helicase_ATP-bd"/>
</dbReference>
<dbReference type="InterPro" id="IPR001650">
    <property type="entry name" value="Helicase_C-like"/>
</dbReference>
<keyword evidence="4" id="KW-0067">ATP-binding</keyword>
<dbReference type="FunFam" id="1.20.120.1080:FF:000005">
    <property type="entry name" value="ATP-dependent helicase HrpA"/>
    <property type="match status" value="1"/>
</dbReference>
<evidence type="ECO:0000259" key="5">
    <source>
        <dbReference type="PROSITE" id="PS50238"/>
    </source>
</evidence>
<dbReference type="InterPro" id="IPR011545">
    <property type="entry name" value="DEAD/DEAH_box_helicase_dom"/>
</dbReference>
<feature type="domain" description="Rho-GAP" evidence="5">
    <location>
        <begin position="1201"/>
        <end position="1335"/>
    </location>
</feature>
<dbReference type="PANTHER" id="PTHR18934:SF99">
    <property type="entry name" value="ATP-DEPENDENT RNA HELICASE DHX37-RELATED"/>
    <property type="match status" value="1"/>
</dbReference>
<keyword evidence="1" id="KW-0547">Nucleotide-binding</keyword>
<evidence type="ECO:0000256" key="1">
    <source>
        <dbReference type="ARBA" id="ARBA00022741"/>
    </source>
</evidence>
<dbReference type="Gene3D" id="3.40.50.300">
    <property type="entry name" value="P-loop containing nucleotide triphosphate hydrolases"/>
    <property type="match status" value="2"/>
</dbReference>
<dbReference type="InterPro" id="IPR010222">
    <property type="entry name" value="RNA_helicase_HrpA"/>
</dbReference>
<dbReference type="GO" id="GO:0016787">
    <property type="term" value="F:hydrolase activity"/>
    <property type="evidence" value="ECO:0007669"/>
    <property type="project" value="UniProtKB-KW"/>
</dbReference>
<dbReference type="SMART" id="SM00847">
    <property type="entry name" value="HA2"/>
    <property type="match status" value="1"/>
</dbReference>
<dbReference type="GO" id="GO:0007165">
    <property type="term" value="P:signal transduction"/>
    <property type="evidence" value="ECO:0007669"/>
    <property type="project" value="InterPro"/>
</dbReference>
<evidence type="ECO:0000313" key="9">
    <source>
        <dbReference type="Proteomes" id="UP000199065"/>
    </source>
</evidence>
<dbReference type="Gene3D" id="1.20.120.1080">
    <property type="match status" value="1"/>
</dbReference>
<dbReference type="NCBIfam" id="TIGR01967">
    <property type="entry name" value="DEAH_box_HrpA"/>
    <property type="match status" value="1"/>
</dbReference>
<dbReference type="SMART" id="SM00487">
    <property type="entry name" value="DEXDc"/>
    <property type="match status" value="1"/>
</dbReference>
<dbReference type="InterPro" id="IPR000198">
    <property type="entry name" value="RhoGAP_dom"/>
</dbReference>
<dbReference type="Pfam" id="PF00270">
    <property type="entry name" value="DEAD"/>
    <property type="match status" value="1"/>
</dbReference>
<dbReference type="Pfam" id="PF11898">
    <property type="entry name" value="DUF3418"/>
    <property type="match status" value="1"/>
</dbReference>
<keyword evidence="2" id="KW-0378">Hydrolase</keyword>
<dbReference type="CDD" id="cd17989">
    <property type="entry name" value="DEXHc_HrpA"/>
    <property type="match status" value="1"/>
</dbReference>
<dbReference type="RefSeq" id="WP_092284272.1">
    <property type="nucleotide sequence ID" value="NZ_FOPJ01000003.1"/>
</dbReference>